<gene>
    <name evidence="2" type="ORF">AVEN_160236_1</name>
    <name evidence="1" type="ORF">AVEN_268114_1</name>
</gene>
<dbReference type="SUPFAM" id="SSF49599">
    <property type="entry name" value="TRAF domain-like"/>
    <property type="match status" value="1"/>
</dbReference>
<comment type="caution">
    <text evidence="1">The sequence shown here is derived from an EMBL/GenBank/DDBJ whole genome shotgun (WGS) entry which is preliminary data.</text>
</comment>
<evidence type="ECO:0000313" key="1">
    <source>
        <dbReference type="EMBL" id="GBO38764.1"/>
    </source>
</evidence>
<evidence type="ECO:0000313" key="2">
    <source>
        <dbReference type="EMBL" id="GBO38856.1"/>
    </source>
</evidence>
<sequence>MLIRPTEFEKCLTFYLIRGKGDKSIEKFSLELELSILALDGTSPVSKYICKDIFFSDEWSSPLVLKQDDLKQKMDVFLSDDVLTIRCRMWENESSERWTILRCDPIPSDRSVLG</sequence>
<dbReference type="EMBL" id="BGPR01063696">
    <property type="protein sequence ID" value="GBO38856.1"/>
    <property type="molecule type" value="Genomic_DNA"/>
</dbReference>
<dbReference type="AlphaFoldDB" id="A0A4Y2WQ79"/>
<reference evidence="1 3" key="1">
    <citation type="journal article" date="2019" name="Sci. Rep.">
        <title>Orb-weaving spider Araneus ventricosus genome elucidates the spidroin gene catalogue.</title>
        <authorList>
            <person name="Kono N."/>
            <person name="Nakamura H."/>
            <person name="Ohtoshi R."/>
            <person name="Moran D.A.P."/>
            <person name="Shinohara A."/>
            <person name="Yoshida Y."/>
            <person name="Fujiwara M."/>
            <person name="Mori M."/>
            <person name="Tomita M."/>
            <person name="Arakawa K."/>
        </authorList>
    </citation>
    <scope>NUCLEOTIDE SEQUENCE [LARGE SCALE GENOMIC DNA]</scope>
</reference>
<proteinExistence type="predicted"/>
<dbReference type="EMBL" id="BGPR01063580">
    <property type="protein sequence ID" value="GBO38764.1"/>
    <property type="molecule type" value="Genomic_DNA"/>
</dbReference>
<dbReference type="Proteomes" id="UP000499080">
    <property type="component" value="Unassembled WGS sequence"/>
</dbReference>
<name>A0A4Y2WQ79_ARAVE</name>
<organism evidence="1 3">
    <name type="scientific">Araneus ventricosus</name>
    <name type="common">Orbweaver spider</name>
    <name type="synonym">Epeira ventricosa</name>
    <dbReference type="NCBI Taxonomy" id="182803"/>
    <lineage>
        <taxon>Eukaryota</taxon>
        <taxon>Metazoa</taxon>
        <taxon>Ecdysozoa</taxon>
        <taxon>Arthropoda</taxon>
        <taxon>Chelicerata</taxon>
        <taxon>Arachnida</taxon>
        <taxon>Araneae</taxon>
        <taxon>Araneomorphae</taxon>
        <taxon>Entelegynae</taxon>
        <taxon>Araneoidea</taxon>
        <taxon>Araneidae</taxon>
        <taxon>Araneus</taxon>
    </lineage>
</organism>
<protein>
    <submittedName>
        <fullName evidence="1">Uncharacterized protein</fullName>
    </submittedName>
</protein>
<keyword evidence="3" id="KW-1185">Reference proteome</keyword>
<accession>A0A4Y2WQ79</accession>
<evidence type="ECO:0000313" key="3">
    <source>
        <dbReference type="Proteomes" id="UP000499080"/>
    </source>
</evidence>